<name>A0A8T2THF8_CERRI</name>
<dbReference type="NCBIfam" id="TIGR00756">
    <property type="entry name" value="PPR"/>
    <property type="match status" value="6"/>
</dbReference>
<feature type="repeat" description="PPR" evidence="2">
    <location>
        <begin position="698"/>
        <end position="732"/>
    </location>
</feature>
<evidence type="ECO:0000256" key="2">
    <source>
        <dbReference type="PROSITE-ProRule" id="PRU00708"/>
    </source>
</evidence>
<feature type="repeat" description="PPR" evidence="2">
    <location>
        <begin position="769"/>
        <end position="799"/>
    </location>
</feature>
<dbReference type="FunFam" id="1.25.40.10:FF:000090">
    <property type="entry name" value="Pentatricopeptide repeat-containing protein, chloroplastic"/>
    <property type="match status" value="1"/>
</dbReference>
<feature type="repeat" description="PPR" evidence="2">
    <location>
        <begin position="497"/>
        <end position="531"/>
    </location>
</feature>
<feature type="repeat" description="PPR" evidence="2">
    <location>
        <begin position="293"/>
        <end position="327"/>
    </location>
</feature>
<evidence type="ECO:0000313" key="4">
    <source>
        <dbReference type="Proteomes" id="UP000825935"/>
    </source>
</evidence>
<dbReference type="PANTHER" id="PTHR47928:SF190">
    <property type="entry name" value="PENTACOTRIPEPTIDE-REPEAT REGION OF PRORP DOMAIN-CONTAINING PROTEIN"/>
    <property type="match status" value="1"/>
</dbReference>
<dbReference type="InterPro" id="IPR011990">
    <property type="entry name" value="TPR-like_helical_dom_sf"/>
</dbReference>
<dbReference type="Pfam" id="PF01535">
    <property type="entry name" value="PPR"/>
    <property type="match status" value="3"/>
</dbReference>
<dbReference type="InterPro" id="IPR002885">
    <property type="entry name" value="PPR_rpt"/>
</dbReference>
<proteinExistence type="predicted"/>
<dbReference type="PANTHER" id="PTHR47928">
    <property type="entry name" value="REPEAT-CONTAINING PROTEIN, PUTATIVE-RELATED"/>
    <property type="match status" value="1"/>
</dbReference>
<keyword evidence="4" id="KW-1185">Reference proteome</keyword>
<dbReference type="PROSITE" id="PS51375">
    <property type="entry name" value="PPR"/>
    <property type="match status" value="8"/>
</dbReference>
<dbReference type="Pfam" id="PF13041">
    <property type="entry name" value="PPR_2"/>
    <property type="match status" value="6"/>
</dbReference>
<dbReference type="EMBL" id="CM035418">
    <property type="protein sequence ID" value="KAH7421273.1"/>
    <property type="molecule type" value="Genomic_DNA"/>
</dbReference>
<evidence type="ECO:0008006" key="5">
    <source>
        <dbReference type="Google" id="ProtNLM"/>
    </source>
</evidence>
<feature type="repeat" description="PPR" evidence="2">
    <location>
        <begin position="91"/>
        <end position="125"/>
    </location>
</feature>
<feature type="repeat" description="PPR" evidence="2">
    <location>
        <begin position="192"/>
        <end position="226"/>
    </location>
</feature>
<accession>A0A8T2THF8</accession>
<gene>
    <name evidence="3" type="ORF">KP509_13G049100</name>
</gene>
<protein>
    <recommendedName>
        <fullName evidence="5">Pentatricopeptide repeat-containing protein</fullName>
    </recommendedName>
</protein>
<feature type="repeat" description="PPR" evidence="2">
    <location>
        <begin position="597"/>
        <end position="631"/>
    </location>
</feature>
<organism evidence="3 4">
    <name type="scientific">Ceratopteris richardii</name>
    <name type="common">Triangle waterfern</name>
    <dbReference type="NCBI Taxonomy" id="49495"/>
    <lineage>
        <taxon>Eukaryota</taxon>
        <taxon>Viridiplantae</taxon>
        <taxon>Streptophyta</taxon>
        <taxon>Embryophyta</taxon>
        <taxon>Tracheophyta</taxon>
        <taxon>Polypodiopsida</taxon>
        <taxon>Polypodiidae</taxon>
        <taxon>Polypodiales</taxon>
        <taxon>Pteridineae</taxon>
        <taxon>Pteridaceae</taxon>
        <taxon>Parkerioideae</taxon>
        <taxon>Ceratopteris</taxon>
    </lineage>
</organism>
<feature type="repeat" description="PPR" evidence="2">
    <location>
        <begin position="396"/>
        <end position="426"/>
    </location>
</feature>
<dbReference type="FunFam" id="1.25.40.10:FF:000343">
    <property type="entry name" value="Pentatricopeptide repeat-containing protein At3g58590"/>
    <property type="match status" value="1"/>
</dbReference>
<sequence>MQAGQSQKALISVQSIHARDARPDSSCYASLLHRCSASKCLHDGQRIHAFIISDGSQDGPNSFDKLLIEMYGNCGCAGDAFRVFKNTQRNDVELWNVLIAAYARAGHSKDVFKIFKQMLMLQVVPDVGTINNLLSACSSVSDLKYGMVIHNYIFFSDLYSSISIVNALITMYGRCGSLCAACKVFSATQQKDVVTWTAIMSACSKQGKAREALGFFKEMLTKGILPDRVTFISVLDVCTELEVVIIARIVHALIIEIGIHVDIAVGTAILNIYGKCGYFHCARYLFLALEGRSVAAWNALITAYAQLKLNEEALVLFCKLQNTSLEANKVTFISTLNACTKPEHLSEGMLLHCFMVENGIWQCSDVVVGTSLLSMYSECGSLCDAHKMFHSLSRKNVISWTSLLSAYVKHGKFTDALALFCEMNEIYNDSNLITFSTILDASANLKSYASGDLVYSMIIENELQLDVLLKTSFISMYGKCGRLEDANHIFASVRQKNLVLFTAMIGAYGQFNLSKEALSIFMQMCQEGVCPDKYAFSSILDAAKYLSFTDGRLLHSLVVEDCIDSDPCLGITLLNMYHHCGTLDDVISIFHGFPTHNIVSFNAMLAIYSEHEQGNAAFELFQRIQYEGFSADYVTFISILDACAGFIDLVQARSLHVNLIESKINSDVKQKTALLNMYSKCGDFEGAKDIFESLPAKDLAAWNAMITAFSDHGRGKEALELFKRMQTEDVNPNEITFAAVLAACSRAGLTKVAREYFDNMPKLYGIKATVEHYACMVDAYGRAGLLSEAESLLRRMPNHPNPVAWLALLSACKAHCDVKMAKLAAERIFELDPRHMGARLMLSNIYAIAGMWDDAADVISEIS</sequence>
<dbReference type="Pfam" id="PF20431">
    <property type="entry name" value="E_motif"/>
    <property type="match status" value="1"/>
</dbReference>
<dbReference type="InterPro" id="IPR046848">
    <property type="entry name" value="E_motif"/>
</dbReference>
<evidence type="ECO:0000313" key="3">
    <source>
        <dbReference type="EMBL" id="KAH7421273.1"/>
    </source>
</evidence>
<dbReference type="AlphaFoldDB" id="A0A8T2THF8"/>
<keyword evidence="1" id="KW-0677">Repeat</keyword>
<dbReference type="Gene3D" id="1.25.40.10">
    <property type="entry name" value="Tetratricopeptide repeat domain"/>
    <property type="match status" value="7"/>
</dbReference>
<dbReference type="InterPro" id="IPR050421">
    <property type="entry name" value="PPR"/>
</dbReference>
<comment type="caution">
    <text evidence="3">The sequence shown here is derived from an EMBL/GenBank/DDBJ whole genome shotgun (WGS) entry which is preliminary data.</text>
</comment>
<reference evidence="3" key="1">
    <citation type="submission" date="2021-08" db="EMBL/GenBank/DDBJ databases">
        <title>WGS assembly of Ceratopteris richardii.</title>
        <authorList>
            <person name="Marchant D.B."/>
            <person name="Chen G."/>
            <person name="Jenkins J."/>
            <person name="Shu S."/>
            <person name="Leebens-Mack J."/>
            <person name="Grimwood J."/>
            <person name="Schmutz J."/>
            <person name="Soltis P."/>
            <person name="Soltis D."/>
            <person name="Chen Z.-H."/>
        </authorList>
    </citation>
    <scope>NUCLEOTIDE SEQUENCE</scope>
    <source>
        <strain evidence="3">Whitten #5841</strain>
        <tissue evidence="3">Leaf</tissue>
    </source>
</reference>
<dbReference type="SUPFAM" id="SSF48452">
    <property type="entry name" value="TPR-like"/>
    <property type="match status" value="1"/>
</dbReference>
<dbReference type="Proteomes" id="UP000825935">
    <property type="component" value="Chromosome 13"/>
</dbReference>
<dbReference type="OrthoDB" id="1934782at2759"/>
<evidence type="ECO:0000256" key="1">
    <source>
        <dbReference type="ARBA" id="ARBA00022737"/>
    </source>
</evidence>